<name>A0A133N9N9_CLOPF</name>
<accession>A0A133N9N9</accession>
<keyword evidence="1" id="KW-0812">Transmembrane</keyword>
<dbReference type="PATRIC" id="fig|1502.174.peg.1010"/>
<comment type="caution">
    <text evidence="2">The sequence shown here is derived from an EMBL/GenBank/DDBJ whole genome shotgun (WGS) entry which is preliminary data.</text>
</comment>
<feature type="transmembrane region" description="Helical" evidence="1">
    <location>
        <begin position="26"/>
        <end position="44"/>
    </location>
</feature>
<keyword evidence="1" id="KW-1133">Transmembrane helix</keyword>
<feature type="transmembrane region" description="Helical" evidence="1">
    <location>
        <begin position="56"/>
        <end position="78"/>
    </location>
</feature>
<feature type="transmembrane region" description="Helical" evidence="1">
    <location>
        <begin position="90"/>
        <end position="110"/>
    </location>
</feature>
<sequence>MYNHIIGKIKTGGIKLKKRNVRTLDGIIYSLFIFMTIVTLFIIYRDIPSKATLNFVTAYAIFAILIPLYILIRVLFTVKHFTFEEVKKEGVKFLMFFIGIMMLNFVGNLLLPLPDLKLSKMLPSSLGFAFGITCFDIVLSKRTK</sequence>
<organism evidence="2 3">
    <name type="scientific">Clostridium perfringens</name>
    <dbReference type="NCBI Taxonomy" id="1502"/>
    <lineage>
        <taxon>Bacteria</taxon>
        <taxon>Bacillati</taxon>
        <taxon>Bacillota</taxon>
        <taxon>Clostridia</taxon>
        <taxon>Eubacteriales</taxon>
        <taxon>Clostridiaceae</taxon>
        <taxon>Clostridium</taxon>
    </lineage>
</organism>
<gene>
    <name evidence="2" type="ORF">HMPREF3222_00994</name>
</gene>
<dbReference type="Proteomes" id="UP000070646">
    <property type="component" value="Unassembled WGS sequence"/>
</dbReference>
<reference evidence="2 3" key="1">
    <citation type="submission" date="2016-01" db="EMBL/GenBank/DDBJ databases">
        <authorList>
            <person name="Oliw E.H."/>
        </authorList>
    </citation>
    <scope>NUCLEOTIDE SEQUENCE [LARGE SCALE GENOMIC DNA]</scope>
    <source>
        <strain evidence="2 3">MJR7757A</strain>
    </source>
</reference>
<feature type="transmembrane region" description="Helical" evidence="1">
    <location>
        <begin position="122"/>
        <end position="139"/>
    </location>
</feature>
<dbReference type="EMBL" id="LRPU01000050">
    <property type="protein sequence ID" value="KXA13014.1"/>
    <property type="molecule type" value="Genomic_DNA"/>
</dbReference>
<protein>
    <submittedName>
        <fullName evidence="2">Uncharacterized protein</fullName>
    </submittedName>
</protein>
<evidence type="ECO:0000313" key="3">
    <source>
        <dbReference type="Proteomes" id="UP000070646"/>
    </source>
</evidence>
<keyword evidence="1" id="KW-0472">Membrane</keyword>
<evidence type="ECO:0000313" key="2">
    <source>
        <dbReference type="EMBL" id="KXA13014.1"/>
    </source>
</evidence>
<dbReference type="AlphaFoldDB" id="A0A133N9N9"/>
<proteinExistence type="predicted"/>
<evidence type="ECO:0000256" key="1">
    <source>
        <dbReference type="SAM" id="Phobius"/>
    </source>
</evidence>